<feature type="non-terminal residue" evidence="1">
    <location>
        <position position="1"/>
    </location>
</feature>
<evidence type="ECO:0000313" key="1">
    <source>
        <dbReference type="EMBL" id="CAF4896766.1"/>
    </source>
</evidence>
<comment type="caution">
    <text evidence="1">The sequence shown here is derived from an EMBL/GenBank/DDBJ whole genome shotgun (WGS) entry which is preliminary data.</text>
</comment>
<sequence length="53" mass="5746">MSASSQQPRGALMIQYDPHSFDIYTVNEYGGFPPPGIDNRTGYNPRGPFSPGG</sequence>
<protein>
    <submittedName>
        <fullName evidence="1">Uncharacterized protein</fullName>
    </submittedName>
</protein>
<dbReference type="Proteomes" id="UP000676336">
    <property type="component" value="Unassembled WGS sequence"/>
</dbReference>
<name>A0A8S3CJ60_9BILA</name>
<dbReference type="AlphaFoldDB" id="A0A8S3CJ60"/>
<evidence type="ECO:0000313" key="2">
    <source>
        <dbReference type="Proteomes" id="UP000676336"/>
    </source>
</evidence>
<organism evidence="1 2">
    <name type="scientific">Rotaria magnacalcarata</name>
    <dbReference type="NCBI Taxonomy" id="392030"/>
    <lineage>
        <taxon>Eukaryota</taxon>
        <taxon>Metazoa</taxon>
        <taxon>Spiralia</taxon>
        <taxon>Gnathifera</taxon>
        <taxon>Rotifera</taxon>
        <taxon>Eurotatoria</taxon>
        <taxon>Bdelloidea</taxon>
        <taxon>Philodinida</taxon>
        <taxon>Philodinidae</taxon>
        <taxon>Rotaria</taxon>
    </lineage>
</organism>
<accession>A0A8S3CJ60</accession>
<dbReference type="EMBL" id="CAJOBI010172994">
    <property type="protein sequence ID" value="CAF4896766.1"/>
    <property type="molecule type" value="Genomic_DNA"/>
</dbReference>
<gene>
    <name evidence="1" type="ORF">SMN809_LOCUS51539</name>
</gene>
<proteinExistence type="predicted"/>
<reference evidence="1" key="1">
    <citation type="submission" date="2021-02" db="EMBL/GenBank/DDBJ databases">
        <authorList>
            <person name="Nowell W R."/>
        </authorList>
    </citation>
    <scope>NUCLEOTIDE SEQUENCE</scope>
</reference>